<reference evidence="2 3" key="1">
    <citation type="journal article" date="2018" name="Sci. Rep.">
        <title>Characterisation of pathogen-specific regions and novel effector candidates in Fusarium oxysporum f. sp. cepae.</title>
        <authorList>
            <person name="Armitage A.D."/>
            <person name="Taylor A."/>
            <person name="Sobczyk M.K."/>
            <person name="Baxter L."/>
            <person name="Greenfield B.P."/>
            <person name="Bates H.J."/>
            <person name="Wilson F."/>
            <person name="Jackson A.C."/>
            <person name="Ott S."/>
            <person name="Harrison R.J."/>
            <person name="Clarkson J.P."/>
        </authorList>
    </citation>
    <scope>NUCLEOTIDE SEQUENCE [LARGE SCALE GENOMIC DNA]</scope>
    <source>
        <strain evidence="2 3">FoC_Fus2</strain>
    </source>
</reference>
<dbReference type="AlphaFoldDB" id="A0A3L6MUA0"/>
<dbReference type="PANTHER" id="PTHR43135">
    <property type="entry name" value="ALPHA-D-RIBOSE 1-METHYLPHOSPHONATE 5-TRIPHOSPHATE DIPHOSPHATASE"/>
    <property type="match status" value="1"/>
</dbReference>
<evidence type="ECO:0000313" key="3">
    <source>
        <dbReference type="Proteomes" id="UP000270866"/>
    </source>
</evidence>
<name>A0A3L6MUA0_FUSOX</name>
<feature type="domain" description="Amidohydrolase-related" evidence="1">
    <location>
        <begin position="58"/>
        <end position="433"/>
    </location>
</feature>
<gene>
    <name evidence="2" type="ORF">BFJ65_g17130</name>
</gene>
<dbReference type="InterPro" id="IPR051781">
    <property type="entry name" value="Metallo-dep_Hydrolase"/>
</dbReference>
<dbReference type="PANTHER" id="PTHR43135:SF3">
    <property type="entry name" value="ALPHA-D-RIBOSE 1-METHYLPHOSPHONATE 5-TRIPHOSPHATE DIPHOSPHATASE"/>
    <property type="match status" value="1"/>
</dbReference>
<dbReference type="Pfam" id="PF01979">
    <property type="entry name" value="Amidohydro_1"/>
    <property type="match status" value="1"/>
</dbReference>
<dbReference type="Gene3D" id="1.20.58.520">
    <property type="entry name" value="Amidohydrolase"/>
    <property type="match status" value="1"/>
</dbReference>
<dbReference type="SUPFAM" id="SSF51556">
    <property type="entry name" value="Metallo-dependent hydrolases"/>
    <property type="match status" value="1"/>
</dbReference>
<dbReference type="Proteomes" id="UP000270866">
    <property type="component" value="Unassembled WGS sequence"/>
</dbReference>
<sequence length="438" mass="48232">MPALPSFVVEEVKIFTGHEFIENGFVIIQDGLINEVGRGQFTRSDLEGITRISRPGSTLIPGLFDAHIHAMSGNINSMEQSLRFGCTTVCDLHNDPADNARLMKLASEQANKSKYADFKCCGLGAVFENGWPKQVIKKVLEDHPQVDEIVDHVVSTWPKIREPEDAEPFVRQQVEEHGASYIKVFHELGDTLGIDLVSPRHEVVKAVVDAAHKHGVIAVGHALSQAGAMALLDAGIDGLAHIFLDESSSDFITRMASQQVHCNPTLVLCASHTTENREIRQQFLADPFAKKMMMEEPIDKPLGFAEHQRPKASVQHAYRTVRSLYQAGVPILAGTDASGQGFDIPFGLGVHLELYLLAHEVGMTPEDVLKTATSIPADRFGFNDRGRIEAGRKADLVLLECDAASFLSDRYQRCLPVTGVWRDGELTTVFSDGFPELR</sequence>
<protein>
    <recommendedName>
        <fullName evidence="1">Amidohydrolase-related domain-containing protein</fullName>
    </recommendedName>
</protein>
<evidence type="ECO:0000259" key="1">
    <source>
        <dbReference type="Pfam" id="PF01979"/>
    </source>
</evidence>
<dbReference type="InterPro" id="IPR032466">
    <property type="entry name" value="Metal_Hydrolase"/>
</dbReference>
<comment type="caution">
    <text evidence="2">The sequence shown here is derived from an EMBL/GenBank/DDBJ whole genome shotgun (WGS) entry which is preliminary data.</text>
</comment>
<dbReference type="EMBL" id="MRCU01000014">
    <property type="protein sequence ID" value="RKK08468.1"/>
    <property type="molecule type" value="Genomic_DNA"/>
</dbReference>
<evidence type="ECO:0000313" key="2">
    <source>
        <dbReference type="EMBL" id="RKK08468.1"/>
    </source>
</evidence>
<dbReference type="InterPro" id="IPR011059">
    <property type="entry name" value="Metal-dep_hydrolase_composite"/>
</dbReference>
<accession>A0A3L6MUA0</accession>
<dbReference type="InterPro" id="IPR006680">
    <property type="entry name" value="Amidohydro-rel"/>
</dbReference>
<dbReference type="Gene3D" id="2.30.40.10">
    <property type="entry name" value="Urease, subunit C, domain 1"/>
    <property type="match status" value="1"/>
</dbReference>
<proteinExistence type="predicted"/>
<dbReference type="GO" id="GO:0016810">
    <property type="term" value="F:hydrolase activity, acting on carbon-nitrogen (but not peptide) bonds"/>
    <property type="evidence" value="ECO:0007669"/>
    <property type="project" value="InterPro"/>
</dbReference>
<dbReference type="Gene3D" id="3.40.50.10910">
    <property type="entry name" value="Amidohydrolase"/>
    <property type="match status" value="1"/>
</dbReference>
<dbReference type="SUPFAM" id="SSF51338">
    <property type="entry name" value="Composite domain of metallo-dependent hydrolases"/>
    <property type="match status" value="1"/>
</dbReference>
<organism evidence="2 3">
    <name type="scientific">Fusarium oxysporum f. sp. cepae</name>
    <dbReference type="NCBI Taxonomy" id="396571"/>
    <lineage>
        <taxon>Eukaryota</taxon>
        <taxon>Fungi</taxon>
        <taxon>Dikarya</taxon>
        <taxon>Ascomycota</taxon>
        <taxon>Pezizomycotina</taxon>
        <taxon>Sordariomycetes</taxon>
        <taxon>Hypocreomycetidae</taxon>
        <taxon>Hypocreales</taxon>
        <taxon>Nectriaceae</taxon>
        <taxon>Fusarium</taxon>
        <taxon>Fusarium oxysporum species complex</taxon>
    </lineage>
</organism>
<dbReference type="Gene3D" id="3.30.110.90">
    <property type="entry name" value="Amidohydrolase"/>
    <property type="match status" value="1"/>
</dbReference>